<evidence type="ECO:0000313" key="10">
    <source>
        <dbReference type="EMBL" id="SUM74477.1"/>
    </source>
</evidence>
<evidence type="ECO:0000256" key="8">
    <source>
        <dbReference type="RuleBase" id="RU368020"/>
    </source>
</evidence>
<feature type="domain" description="4Fe-4S ferredoxin-type" evidence="9">
    <location>
        <begin position="3"/>
        <end position="31"/>
    </location>
</feature>
<evidence type="ECO:0000256" key="3">
    <source>
        <dbReference type="ARBA" id="ARBA00022485"/>
    </source>
</evidence>
<proteinExistence type="predicted"/>
<sequence length="80" mass="8992">MKYFTYVDRENCISCAACGAAAPNLFKYDVKDIAYACLDNNNGNAPIPFDEIENLNDAFEGCPTESIKISKIPFDDKEEW</sequence>
<dbReference type="Gene3D" id="3.30.70.20">
    <property type="match status" value="1"/>
</dbReference>
<evidence type="ECO:0000256" key="2">
    <source>
        <dbReference type="ARBA" id="ARBA00022448"/>
    </source>
</evidence>
<evidence type="ECO:0000256" key="4">
    <source>
        <dbReference type="ARBA" id="ARBA00022723"/>
    </source>
</evidence>
<dbReference type="InterPro" id="IPR017896">
    <property type="entry name" value="4Fe4S_Fe-S-bd"/>
</dbReference>
<keyword evidence="6 8" id="KW-0408">Iron</keyword>
<organism evidence="10 11">
    <name type="scientific">Staphylococcus saccharolyticus</name>
    <dbReference type="NCBI Taxonomy" id="33028"/>
    <lineage>
        <taxon>Bacteria</taxon>
        <taxon>Bacillati</taxon>
        <taxon>Bacillota</taxon>
        <taxon>Bacilli</taxon>
        <taxon>Bacillales</taxon>
        <taxon>Staphylococcaceae</taxon>
        <taxon>Staphylococcus</taxon>
    </lineage>
</organism>
<dbReference type="PRINTS" id="PR00352">
    <property type="entry name" value="3FE4SFRDOXIN"/>
</dbReference>
<dbReference type="GO" id="GO:0005506">
    <property type="term" value="F:iron ion binding"/>
    <property type="evidence" value="ECO:0007669"/>
    <property type="project" value="UniProtKB-UniRule"/>
</dbReference>
<dbReference type="PANTHER" id="PTHR39163:SF1">
    <property type="entry name" value="FERREDOXIN"/>
    <property type="match status" value="1"/>
</dbReference>
<reference evidence="10 11" key="1">
    <citation type="submission" date="2018-06" db="EMBL/GenBank/DDBJ databases">
        <authorList>
            <consortium name="Pathogen Informatics"/>
            <person name="Doyle S."/>
        </authorList>
    </citation>
    <scope>NUCLEOTIDE SEQUENCE [LARGE SCALE GENOMIC DNA]</scope>
    <source>
        <strain evidence="10 11">NCTC11807</strain>
    </source>
</reference>
<comment type="function">
    <text evidence="8">Ferredoxins are iron-sulfur proteins that transfer electrons in a wide variety of metabolic reactions.</text>
</comment>
<dbReference type="EMBL" id="UHDZ01000001">
    <property type="protein sequence ID" value="SUM74477.1"/>
    <property type="molecule type" value="Genomic_DNA"/>
</dbReference>
<comment type="cofactor">
    <cofactor evidence="1">
        <name>[4Fe-4S] cluster</name>
        <dbReference type="ChEBI" id="CHEBI:49883"/>
    </cofactor>
</comment>
<evidence type="ECO:0000256" key="7">
    <source>
        <dbReference type="ARBA" id="ARBA00023014"/>
    </source>
</evidence>
<keyword evidence="3" id="KW-0004">4Fe-4S</keyword>
<gene>
    <name evidence="10" type="primary">fer_2</name>
    <name evidence="10" type="ORF">NCTC11807_02636</name>
</gene>
<dbReference type="GO" id="GO:0009055">
    <property type="term" value="F:electron transfer activity"/>
    <property type="evidence" value="ECO:0007669"/>
    <property type="project" value="UniProtKB-UniRule"/>
</dbReference>
<dbReference type="RefSeq" id="WP_115314034.1">
    <property type="nucleotide sequence ID" value="NZ_CP066042.1"/>
</dbReference>
<name>A0A380HAV1_9STAP</name>
<protein>
    <recommendedName>
        <fullName evidence="8">Ferredoxin</fullName>
    </recommendedName>
</protein>
<dbReference type="PANTHER" id="PTHR39163">
    <property type="entry name" value="FERREDOXIN"/>
    <property type="match status" value="1"/>
</dbReference>
<evidence type="ECO:0000259" key="9">
    <source>
        <dbReference type="PROSITE" id="PS51379"/>
    </source>
</evidence>
<keyword evidence="2 8" id="KW-0813">Transport</keyword>
<keyword evidence="4 8" id="KW-0479">Metal-binding</keyword>
<keyword evidence="11" id="KW-1185">Reference proteome</keyword>
<evidence type="ECO:0000313" key="11">
    <source>
        <dbReference type="Proteomes" id="UP000255425"/>
    </source>
</evidence>
<evidence type="ECO:0000256" key="5">
    <source>
        <dbReference type="ARBA" id="ARBA00022982"/>
    </source>
</evidence>
<dbReference type="SUPFAM" id="SSF54862">
    <property type="entry name" value="4Fe-4S ferredoxins"/>
    <property type="match status" value="1"/>
</dbReference>
<dbReference type="AlphaFoldDB" id="A0A380HAV1"/>
<dbReference type="GeneID" id="63935503"/>
<dbReference type="GO" id="GO:0051539">
    <property type="term" value="F:4 iron, 4 sulfur cluster binding"/>
    <property type="evidence" value="ECO:0007669"/>
    <property type="project" value="UniProtKB-KW"/>
</dbReference>
<accession>A0A380HAV1</accession>
<evidence type="ECO:0000256" key="1">
    <source>
        <dbReference type="ARBA" id="ARBA00001966"/>
    </source>
</evidence>
<dbReference type="InterPro" id="IPR052395">
    <property type="entry name" value="ET_Ferredoxin"/>
</dbReference>
<dbReference type="Proteomes" id="UP000255425">
    <property type="component" value="Unassembled WGS sequence"/>
</dbReference>
<dbReference type="Pfam" id="PF13370">
    <property type="entry name" value="Fer4_13"/>
    <property type="match status" value="1"/>
</dbReference>
<evidence type="ECO:0000256" key="6">
    <source>
        <dbReference type="ARBA" id="ARBA00023004"/>
    </source>
</evidence>
<dbReference type="InterPro" id="IPR001080">
    <property type="entry name" value="3Fe4S_ferredoxin"/>
</dbReference>
<keyword evidence="7 8" id="KW-0411">Iron-sulfur</keyword>
<dbReference type="PROSITE" id="PS51379">
    <property type="entry name" value="4FE4S_FER_2"/>
    <property type="match status" value="1"/>
</dbReference>
<keyword evidence="5 8" id="KW-0249">Electron transport</keyword>